<proteinExistence type="predicted"/>
<dbReference type="Proteomes" id="UP000247702">
    <property type="component" value="Unassembled WGS sequence"/>
</dbReference>
<dbReference type="EMBL" id="BEXD01000513">
    <property type="protein sequence ID" value="GBB88068.1"/>
    <property type="molecule type" value="Genomic_DNA"/>
</dbReference>
<sequence length="901" mass="108745">MENLKENSGNLTGRSETIDNFIIEIRLNGNRSFKWIPYNQLNEIEKIGNNFFATWKDENYCTILVNLKYLFNSQNITTNELHNEVMKYSICKEYDIPKVYGTSQDPDTNDYILVLQERYCKQCGEVYTYVTDRWCKPCQIQNLKGNFRNWTSGNEKIDDIIREMQIKINNPSDGIFEWITYDQFSNIKEMDNTIYSALWKDGPLYYYCGRLQYTEVKIFESRIYGISQNPDTREYFVVLQNYITLFPHFNRRCCVKCVEKYTEIKNRWCKTCQIKNFKENFRNWASGNETIDELIQEMQLKIDSSKDIIFEWIPYNQFSNVKNIENNYAIATWNNGPLYYSFVKKRYTRNNSDKIVSLEYLLNSHELRNNKEEIKHYLNSLKKEFKVYGFSQNPDTGDYMLVIHGKYCEKCGIKYMDIVFGWCKPCQIKNLKKNLETSGNEKIDNFIQEMQLKINDKDNIIFEWIPYNQFSNIKEINSSLYSAKWNNGPLCWSEIKYKRDTNRMVNLKYLHNSQYITIEFLRNEVQQYIISFKENKKFLKIYGISRYPYTKDYVLVLQDGYCEECGEKYTAEIECKWCKQCQINQLEEILINRTSENEKIDEFIQKMQLKIDNPKDTIFEWISYNQFVNIKKVGIEIYSALWGDGPLIYNSNEKKWTREQNKEFTLKYLYNSQNMIDEFLNKVEVYGEIFKIYGISQDPDTKDYIMVLQKTYDERYCEKCIEKYTEMKYKWCKLCQINHLKAMFINWTSENEKIDEFIQEIQLKINIPEDIVFEWISYDQFDDIKEIGKTIYSALWKMVRVYNNIFKIYGITQNPDSKDYVMVFENSYKEYAKNYCETCIEEYADKKYKWCKPCHIDNLRKHFTNWSGDERIDEFIQEMQLRINNPNDMVFEWIPYNQFKK</sequence>
<evidence type="ECO:0000313" key="2">
    <source>
        <dbReference type="Proteomes" id="UP000247702"/>
    </source>
</evidence>
<protein>
    <submittedName>
        <fullName evidence="1">Uncharacterized protein</fullName>
    </submittedName>
</protein>
<organism evidence="1 2">
    <name type="scientific">Rhizophagus clarus</name>
    <dbReference type="NCBI Taxonomy" id="94130"/>
    <lineage>
        <taxon>Eukaryota</taxon>
        <taxon>Fungi</taxon>
        <taxon>Fungi incertae sedis</taxon>
        <taxon>Mucoromycota</taxon>
        <taxon>Glomeromycotina</taxon>
        <taxon>Glomeromycetes</taxon>
        <taxon>Glomerales</taxon>
        <taxon>Glomeraceae</taxon>
        <taxon>Rhizophagus</taxon>
    </lineage>
</organism>
<keyword evidence="2" id="KW-1185">Reference proteome</keyword>
<evidence type="ECO:0000313" key="1">
    <source>
        <dbReference type="EMBL" id="GBB88068.1"/>
    </source>
</evidence>
<accession>A0A2Z6R5Q5</accession>
<reference evidence="1 2" key="1">
    <citation type="submission" date="2017-11" db="EMBL/GenBank/DDBJ databases">
        <title>The genome of Rhizophagus clarus HR1 reveals common genetic basis of auxotrophy among arbuscular mycorrhizal fungi.</title>
        <authorList>
            <person name="Kobayashi Y."/>
        </authorList>
    </citation>
    <scope>NUCLEOTIDE SEQUENCE [LARGE SCALE GENOMIC DNA]</scope>
    <source>
        <strain evidence="1 2">HR1</strain>
    </source>
</reference>
<gene>
    <name evidence="1" type="ORF">RclHR1_01460018</name>
</gene>
<dbReference type="AlphaFoldDB" id="A0A2Z6R5Q5"/>
<comment type="caution">
    <text evidence="1">The sequence shown here is derived from an EMBL/GenBank/DDBJ whole genome shotgun (WGS) entry which is preliminary data.</text>
</comment>
<name>A0A2Z6R5Q5_9GLOM</name>